<accession>A0A5P9YLW4</accession>
<feature type="compositionally biased region" description="Basic and acidic residues" evidence="1">
    <location>
        <begin position="1"/>
        <end position="10"/>
    </location>
</feature>
<reference evidence="2 3" key="1">
    <citation type="submission" date="2019-10" db="EMBL/GenBank/DDBJ databases">
        <title>Nonomuraea sp. nov., isolated from Phyllanthus amarus.</title>
        <authorList>
            <person name="Klykleung N."/>
            <person name="Tanasupawat S."/>
        </authorList>
    </citation>
    <scope>NUCLEOTIDE SEQUENCE [LARGE SCALE GENOMIC DNA]</scope>
    <source>
        <strain evidence="2 3">PA1-10</strain>
    </source>
</reference>
<gene>
    <name evidence="2" type="ORF">FH608_017620</name>
</gene>
<sequence>MPARAEEAPRRRPGNGTAVGGRDVGEPLDLRPPIAQALGDPGRARRANRLLEELADLLL</sequence>
<accession>A0A5C4WJM7</accession>
<feature type="region of interest" description="Disordered" evidence="1">
    <location>
        <begin position="1"/>
        <end position="40"/>
    </location>
</feature>
<evidence type="ECO:0000313" key="2">
    <source>
        <dbReference type="EMBL" id="KAB8194012.1"/>
    </source>
</evidence>
<evidence type="ECO:0000256" key="1">
    <source>
        <dbReference type="SAM" id="MobiDB-lite"/>
    </source>
</evidence>
<organism evidence="2 3">
    <name type="scientific">Nonomuraea phyllanthi</name>
    <dbReference type="NCBI Taxonomy" id="2219224"/>
    <lineage>
        <taxon>Bacteria</taxon>
        <taxon>Bacillati</taxon>
        <taxon>Actinomycetota</taxon>
        <taxon>Actinomycetes</taxon>
        <taxon>Streptosporangiales</taxon>
        <taxon>Streptosporangiaceae</taxon>
        <taxon>Nonomuraea</taxon>
    </lineage>
</organism>
<dbReference type="EMBL" id="VDLX02000006">
    <property type="protein sequence ID" value="KAB8194012.1"/>
    <property type="molecule type" value="Genomic_DNA"/>
</dbReference>
<evidence type="ECO:0000313" key="3">
    <source>
        <dbReference type="Proteomes" id="UP000312512"/>
    </source>
</evidence>
<comment type="caution">
    <text evidence="2">The sequence shown here is derived from an EMBL/GenBank/DDBJ whole genome shotgun (WGS) entry which is preliminary data.</text>
</comment>
<dbReference type="RefSeq" id="WP_139631618.1">
    <property type="nucleotide sequence ID" value="NZ_CP045572.1"/>
</dbReference>
<keyword evidence="3" id="KW-1185">Reference proteome</keyword>
<protein>
    <submittedName>
        <fullName evidence="2">Uncharacterized protein</fullName>
    </submittedName>
</protein>
<proteinExistence type="predicted"/>
<dbReference type="Proteomes" id="UP000312512">
    <property type="component" value="Unassembled WGS sequence"/>
</dbReference>
<dbReference type="AlphaFoldDB" id="A0A5C4WJM7"/>
<name>A0A5C4WJM7_9ACTN</name>